<feature type="transmembrane region" description="Helical" evidence="1">
    <location>
        <begin position="141"/>
        <end position="157"/>
    </location>
</feature>
<feature type="transmembrane region" description="Helical" evidence="1">
    <location>
        <begin position="177"/>
        <end position="196"/>
    </location>
</feature>
<evidence type="ECO:0000313" key="2">
    <source>
        <dbReference type="EMBL" id="ODN29650.1"/>
    </source>
</evidence>
<keyword evidence="1" id="KW-0472">Membrane</keyword>
<dbReference type="OrthoDB" id="8229713at2"/>
<feature type="transmembrane region" description="Helical" evidence="1">
    <location>
        <begin position="386"/>
        <end position="406"/>
    </location>
</feature>
<feature type="transmembrane region" description="Helical" evidence="1">
    <location>
        <begin position="59"/>
        <end position="81"/>
    </location>
</feature>
<dbReference type="AlphaFoldDB" id="A0A1E3G0I6"/>
<feature type="transmembrane region" description="Helical" evidence="1">
    <location>
        <begin position="93"/>
        <end position="120"/>
    </location>
</feature>
<feature type="transmembrane region" description="Helical" evidence="1">
    <location>
        <begin position="418"/>
        <end position="437"/>
    </location>
</feature>
<keyword evidence="1" id="KW-1133">Transmembrane helix</keyword>
<keyword evidence="3" id="KW-1185">Reference proteome</keyword>
<dbReference type="RefSeq" id="WP_069293961.1">
    <property type="nucleotide sequence ID" value="NZ_CP140110.1"/>
</dbReference>
<evidence type="ECO:0008006" key="4">
    <source>
        <dbReference type="Google" id="ProtNLM"/>
    </source>
</evidence>
<evidence type="ECO:0000256" key="1">
    <source>
        <dbReference type="SAM" id="Phobius"/>
    </source>
</evidence>
<reference evidence="3" key="1">
    <citation type="submission" date="2016-04" db="EMBL/GenBank/DDBJ databases">
        <title>The genome sequence project of a novel Fervidobacterium isolate from a hot spring in Thailand.</title>
        <authorList>
            <person name="Gonzalez J.M."/>
            <person name="Cuecas A."/>
            <person name="Kanoksilapatham W."/>
        </authorList>
    </citation>
    <scope>NUCLEOTIDE SEQUENCE [LARGE SCALE GENOMIC DNA]</scope>
    <source>
        <strain evidence="3">FC2004</strain>
    </source>
</reference>
<dbReference type="Proteomes" id="UP000094570">
    <property type="component" value="Unassembled WGS sequence"/>
</dbReference>
<evidence type="ECO:0000313" key="3">
    <source>
        <dbReference type="Proteomes" id="UP000094570"/>
    </source>
</evidence>
<feature type="transmembrane region" description="Helical" evidence="1">
    <location>
        <begin position="443"/>
        <end position="463"/>
    </location>
</feature>
<gene>
    <name evidence="2" type="ORF">A4H02_09640</name>
</gene>
<feature type="transmembrane region" description="Helical" evidence="1">
    <location>
        <begin position="31"/>
        <end position="47"/>
    </location>
</feature>
<keyword evidence="1" id="KW-0812">Transmembrane</keyword>
<feature type="transmembrane region" description="Helical" evidence="1">
    <location>
        <begin position="252"/>
        <end position="272"/>
    </location>
</feature>
<organism evidence="2 3">
    <name type="scientific">Fervidobacterium thailandense</name>
    <dbReference type="NCBI Taxonomy" id="1008305"/>
    <lineage>
        <taxon>Bacteria</taxon>
        <taxon>Thermotogati</taxon>
        <taxon>Thermotogota</taxon>
        <taxon>Thermotogae</taxon>
        <taxon>Thermotogales</taxon>
        <taxon>Fervidobacteriaceae</taxon>
        <taxon>Fervidobacterium</taxon>
    </lineage>
</organism>
<feature type="transmembrane region" description="Helical" evidence="1">
    <location>
        <begin position="7"/>
        <end position="25"/>
    </location>
</feature>
<comment type="caution">
    <text evidence="2">The sequence shown here is derived from an EMBL/GenBank/DDBJ whole genome shotgun (WGS) entry which is preliminary data.</text>
</comment>
<dbReference type="EMBL" id="LWAF01000032">
    <property type="protein sequence ID" value="ODN29650.1"/>
    <property type="molecule type" value="Genomic_DNA"/>
</dbReference>
<proteinExistence type="predicted"/>
<accession>A0A1E3G0I6</accession>
<name>A0A1E3G0I6_9BACT</name>
<protein>
    <recommendedName>
        <fullName evidence="4">Oligosaccharide repeat unit polymerase</fullName>
    </recommendedName>
</protein>
<sequence length="477" mass="55491">MNSSLNFWLLLLIYSLGSGINLILLGHLIELSLSFSILFGILILFFDNQVLKKRSMFDLIVFSYYFVFLYLAPIIQTHLNIFPNNIVLEYEFAVFNVLLSTIFLVTYWFATNFVYNPFYHSLSWTKKIRRIALYLETNGKSAFRTFFTLSILLLFIFKEYIFNISETFEVNPTYKTAYDLLVSKFLLFVPFVPFYVFSTFKCKPWKRFFGLFSTVLLLALSKNPFNEKRALLGSIYMSILTYFLLKSRSFLLTKGFLVGLLVSIVLMTLFLYPTVKALTHSSIKIFELGAKYEVVLEDIFNYLSDFTGNITSLDYDSWANAMVTLKYTWMKGHSWGKQLVTSLTFFVPRALYPNKGEGTGGIIGDFVISNYGGWQRQISNPLYSEFYYDLSFFGVFLGALFLDFLRRFSNELKVIGNDYLYLVSLFIDFYTLYLLRGDFISCFAYLTGYFVAVLVLPYIYLSAVGSFRTNIRRLAYD</sequence>